<dbReference type="OMA" id="LASINWF"/>
<dbReference type="AlphaFoldDB" id="A7S8A7"/>
<dbReference type="PANTHER" id="PTHR28251:SF1">
    <property type="entry name" value="V-TYPE ATPASE ASSEMBLY FACTOR PKR1"/>
    <property type="match status" value="1"/>
</dbReference>
<dbReference type="HOGENOM" id="CLU_2576677_0_0_1"/>
<dbReference type="InterPro" id="IPR013945">
    <property type="entry name" value="Pkr1"/>
</dbReference>
<keyword evidence="1" id="KW-0812">Transmembrane</keyword>
<keyword evidence="1" id="KW-1133">Transmembrane helix</keyword>
<accession>A7S8A7</accession>
<reference evidence="2 3" key="1">
    <citation type="journal article" date="2007" name="Science">
        <title>Sea anemone genome reveals ancestral eumetazoan gene repertoire and genomic organization.</title>
        <authorList>
            <person name="Putnam N.H."/>
            <person name="Srivastava M."/>
            <person name="Hellsten U."/>
            <person name="Dirks B."/>
            <person name="Chapman J."/>
            <person name="Salamov A."/>
            <person name="Terry A."/>
            <person name="Shapiro H."/>
            <person name="Lindquist E."/>
            <person name="Kapitonov V.V."/>
            <person name="Jurka J."/>
            <person name="Genikhovich G."/>
            <person name="Grigoriev I.V."/>
            <person name="Lucas S.M."/>
            <person name="Steele R.E."/>
            <person name="Finnerty J.R."/>
            <person name="Technau U."/>
            <person name="Martindale M.Q."/>
            <person name="Rokhsar D.S."/>
        </authorList>
    </citation>
    <scope>NUCLEOTIDE SEQUENCE [LARGE SCALE GENOMIC DNA]</scope>
    <source>
        <strain evidence="3">CH2 X CH6</strain>
    </source>
</reference>
<dbReference type="Pfam" id="PF08636">
    <property type="entry name" value="Pkr1"/>
    <property type="match status" value="1"/>
</dbReference>
<evidence type="ECO:0000256" key="1">
    <source>
        <dbReference type="SAM" id="Phobius"/>
    </source>
</evidence>
<evidence type="ECO:0000313" key="2">
    <source>
        <dbReference type="EMBL" id="EDO40071.1"/>
    </source>
</evidence>
<keyword evidence="1" id="KW-0472">Membrane</keyword>
<gene>
    <name evidence="2" type="ORF">NEMVEDRAFT_v1g232862</name>
</gene>
<dbReference type="InParanoid" id="A7S8A7"/>
<organism evidence="2 3">
    <name type="scientific">Nematostella vectensis</name>
    <name type="common">Starlet sea anemone</name>
    <dbReference type="NCBI Taxonomy" id="45351"/>
    <lineage>
        <taxon>Eukaryota</taxon>
        <taxon>Metazoa</taxon>
        <taxon>Cnidaria</taxon>
        <taxon>Anthozoa</taxon>
        <taxon>Hexacorallia</taxon>
        <taxon>Actiniaria</taxon>
        <taxon>Edwardsiidae</taxon>
        <taxon>Nematostella</taxon>
    </lineage>
</organism>
<sequence length="81" mass="8957">MLQAIVDSIFVSGVTGQVLLAVNLIFLSLLVVLLCLLLIFGFNIHLLFLLLLCGGLLASINWFVLELWNAKPTKENESKND</sequence>
<evidence type="ECO:0000313" key="3">
    <source>
        <dbReference type="Proteomes" id="UP000001593"/>
    </source>
</evidence>
<feature type="transmembrane region" description="Helical" evidence="1">
    <location>
        <begin position="46"/>
        <end position="65"/>
    </location>
</feature>
<dbReference type="GO" id="GO:0070072">
    <property type="term" value="P:vacuolar proton-transporting V-type ATPase complex assembly"/>
    <property type="evidence" value="ECO:0000318"/>
    <property type="project" value="GO_Central"/>
</dbReference>
<dbReference type="STRING" id="45351.A7S8A7"/>
<dbReference type="PANTHER" id="PTHR28251">
    <property type="entry name" value="V-TYPE ATPASE ASSEMBLY FACTOR PKR1"/>
    <property type="match status" value="1"/>
</dbReference>
<feature type="transmembrane region" description="Helical" evidence="1">
    <location>
        <begin position="20"/>
        <end position="39"/>
    </location>
</feature>
<dbReference type="Proteomes" id="UP000001593">
    <property type="component" value="Unassembled WGS sequence"/>
</dbReference>
<proteinExistence type="predicted"/>
<dbReference type="GO" id="GO:0005789">
    <property type="term" value="C:endoplasmic reticulum membrane"/>
    <property type="evidence" value="ECO:0000318"/>
    <property type="project" value="GO_Central"/>
</dbReference>
<keyword evidence="3" id="KW-1185">Reference proteome</keyword>
<protein>
    <submittedName>
        <fullName evidence="2">Uncharacterized protein</fullName>
    </submittedName>
</protein>
<dbReference type="EMBL" id="DS469597">
    <property type="protein sequence ID" value="EDO40071.1"/>
    <property type="molecule type" value="Genomic_DNA"/>
</dbReference>
<name>A7S8A7_NEMVE</name>